<dbReference type="PANTHER" id="PTHR33121">
    <property type="entry name" value="CYCLIC DI-GMP PHOSPHODIESTERASE PDEF"/>
    <property type="match status" value="1"/>
</dbReference>
<dbReference type="PROSITE" id="PS50883">
    <property type="entry name" value="EAL"/>
    <property type="match status" value="1"/>
</dbReference>
<reference evidence="1 2" key="1">
    <citation type="submission" date="2022-04" db="EMBL/GenBank/DDBJ databases">
        <title>Genome sequence of C. roseum typestrain.</title>
        <authorList>
            <person name="Poehlein A."/>
            <person name="Schoch T."/>
            <person name="Duerre P."/>
            <person name="Daniel R."/>
        </authorList>
    </citation>
    <scope>NUCLEOTIDE SEQUENCE [LARGE SCALE GENOMIC DNA]</scope>
    <source>
        <strain evidence="1 2">DSM 7320</strain>
    </source>
</reference>
<dbReference type="CDD" id="cd18773">
    <property type="entry name" value="PDC1_HK_sensor"/>
    <property type="match status" value="1"/>
</dbReference>
<dbReference type="InterPro" id="IPR001633">
    <property type="entry name" value="EAL_dom"/>
</dbReference>
<dbReference type="InterPro" id="IPR029151">
    <property type="entry name" value="Sensor-like_sf"/>
</dbReference>
<protein>
    <submittedName>
        <fullName evidence="1">Uncharacterized protein</fullName>
    </submittedName>
</protein>
<dbReference type="Gene3D" id="3.30.450.20">
    <property type="entry name" value="PAS domain"/>
    <property type="match status" value="1"/>
</dbReference>
<evidence type="ECO:0000313" key="2">
    <source>
        <dbReference type="Proteomes" id="UP000190951"/>
    </source>
</evidence>
<dbReference type="SUPFAM" id="SSF141868">
    <property type="entry name" value="EAL domain-like"/>
    <property type="match status" value="1"/>
</dbReference>
<dbReference type="Gene3D" id="3.20.20.450">
    <property type="entry name" value="EAL domain"/>
    <property type="match status" value="1"/>
</dbReference>
<dbReference type="Pfam" id="PF00563">
    <property type="entry name" value="EAL"/>
    <property type="match status" value="1"/>
</dbReference>
<proteinExistence type="predicted"/>
<dbReference type="Proteomes" id="UP000190951">
    <property type="component" value="Chromosome"/>
</dbReference>
<organism evidence="1 2">
    <name type="scientific">Clostridium felsineum</name>
    <dbReference type="NCBI Taxonomy" id="36839"/>
    <lineage>
        <taxon>Bacteria</taxon>
        <taxon>Bacillati</taxon>
        <taxon>Bacillota</taxon>
        <taxon>Clostridia</taxon>
        <taxon>Eubacteriales</taxon>
        <taxon>Clostridiaceae</taxon>
        <taxon>Clostridium</taxon>
    </lineage>
</organism>
<gene>
    <name evidence="1" type="ORF">CROST_006130</name>
</gene>
<dbReference type="AlphaFoldDB" id="A0A1S8LPM3"/>
<sequence>MEASNVDVNSILANKNLIIKFQPVVSVIKKSVIGLEAVCLGSSDDNGGIITTSKLFKTAEKQDVLIELDRLYREKAIKEFAKVYKRNKELLLFLDINISIIDKYVGSGIIMNLVSDSGISSNNIVLQIVEGKMTNVEALKKFIYLYRSNGFLVALKDLGTGFANMDKISYVEPDIIKINSVLTKGIEVDYYRQEVFRSLVNLSKKIGALVVCEDIASEQETMTIMELGADMLEGTYFENDFDLGEKFLDASRKLIAETAVKYEKYTEEEVNAKEMIYSGYDSVINEALKELAAIEEEKFDETIGKVINRNSKLECVYILDKGGIQVGSTATKFTDLVPQRALIFEPAQKGTNHALKKYYYFLKTMSLNKYVTEPYISLATGNLCITISAVFKNLEDKEYILCVDFNPDYMNM</sequence>
<dbReference type="InterPro" id="IPR050706">
    <property type="entry name" value="Cyclic-di-GMP_PDE-like"/>
</dbReference>
<dbReference type="GO" id="GO:0071111">
    <property type="term" value="F:cyclic-guanylate-specific phosphodiesterase activity"/>
    <property type="evidence" value="ECO:0007669"/>
    <property type="project" value="InterPro"/>
</dbReference>
<accession>A0A1S8LPM3</accession>
<dbReference type="SMART" id="SM00052">
    <property type="entry name" value="EAL"/>
    <property type="match status" value="1"/>
</dbReference>
<dbReference type="KEGG" id="crw:CROST_006130"/>
<dbReference type="EMBL" id="CP096983">
    <property type="protein sequence ID" value="URZ09905.1"/>
    <property type="molecule type" value="Genomic_DNA"/>
</dbReference>
<keyword evidence="2" id="KW-1185">Reference proteome</keyword>
<dbReference type="InterPro" id="IPR035919">
    <property type="entry name" value="EAL_sf"/>
</dbReference>
<evidence type="ECO:0000313" key="1">
    <source>
        <dbReference type="EMBL" id="URZ09905.1"/>
    </source>
</evidence>
<dbReference type="STRING" id="84029.CROST_01710"/>
<dbReference type="RefSeq" id="WP_077835048.1">
    <property type="nucleotide sequence ID" value="NZ_CP096983.1"/>
</dbReference>
<dbReference type="CDD" id="cd01948">
    <property type="entry name" value="EAL"/>
    <property type="match status" value="1"/>
</dbReference>
<dbReference type="SUPFAM" id="SSF103190">
    <property type="entry name" value="Sensory domain-like"/>
    <property type="match status" value="1"/>
</dbReference>
<name>A0A1S8LPM3_9CLOT</name>
<dbReference type="PANTHER" id="PTHR33121:SF76">
    <property type="entry name" value="SIGNALING PROTEIN"/>
    <property type="match status" value="1"/>
</dbReference>